<dbReference type="PRINTS" id="PR01576">
    <property type="entry name" value="PDEFORMYLASE"/>
</dbReference>
<evidence type="ECO:0000256" key="1">
    <source>
        <dbReference type="ARBA" id="ARBA00010759"/>
    </source>
</evidence>
<dbReference type="PIRSF" id="PIRSF004749">
    <property type="entry name" value="Pep_def"/>
    <property type="match status" value="1"/>
</dbReference>
<dbReference type="Gene3D" id="3.90.45.10">
    <property type="entry name" value="Peptide deformylase"/>
    <property type="match status" value="1"/>
</dbReference>
<organism evidence="2">
    <name type="scientific">marine metagenome</name>
    <dbReference type="NCBI Taxonomy" id="408172"/>
    <lineage>
        <taxon>unclassified sequences</taxon>
        <taxon>metagenomes</taxon>
        <taxon>ecological metagenomes</taxon>
    </lineage>
</organism>
<dbReference type="PANTHER" id="PTHR10458">
    <property type="entry name" value="PEPTIDE DEFORMYLASE"/>
    <property type="match status" value="1"/>
</dbReference>
<dbReference type="Pfam" id="PF01327">
    <property type="entry name" value="Pep_deformylase"/>
    <property type="match status" value="1"/>
</dbReference>
<dbReference type="InterPro" id="IPR036821">
    <property type="entry name" value="Peptide_deformylase_sf"/>
</dbReference>
<evidence type="ECO:0008006" key="3">
    <source>
        <dbReference type="Google" id="ProtNLM"/>
    </source>
</evidence>
<dbReference type="NCBIfam" id="TIGR00079">
    <property type="entry name" value="pept_deformyl"/>
    <property type="match status" value="1"/>
</dbReference>
<name>A0A381TF62_9ZZZZ</name>
<dbReference type="AlphaFoldDB" id="A0A381TF62"/>
<dbReference type="NCBIfam" id="NF001159">
    <property type="entry name" value="PRK00150.1-3"/>
    <property type="match status" value="1"/>
</dbReference>
<sequence>MILPVIGYGNSILKRKSKEITDSYPGLKELIKNMYDTMYNASGVGLAAPQIGKSIKIFIIDTSPFLDMDDNKIKDYEVSSVKQTFINPTILDETGEFWSFEEGCLSIPHIREEVKRKSFIKIEYYDENFNYRKDDFSGVVARVIQHEYDHIQGILFTDKLTSFKKRLLKSKLNNIEKGNVDIDYLMDFYKKN</sequence>
<reference evidence="2" key="1">
    <citation type="submission" date="2018-05" db="EMBL/GenBank/DDBJ databases">
        <authorList>
            <person name="Lanie J.A."/>
            <person name="Ng W.-L."/>
            <person name="Kazmierczak K.M."/>
            <person name="Andrzejewski T.M."/>
            <person name="Davidsen T.M."/>
            <person name="Wayne K.J."/>
            <person name="Tettelin H."/>
            <person name="Glass J.I."/>
            <person name="Rusch D."/>
            <person name="Podicherti R."/>
            <person name="Tsui H.-C.T."/>
            <person name="Winkler M.E."/>
        </authorList>
    </citation>
    <scope>NUCLEOTIDE SEQUENCE</scope>
</reference>
<dbReference type="PANTHER" id="PTHR10458:SF22">
    <property type="entry name" value="PEPTIDE DEFORMYLASE"/>
    <property type="match status" value="1"/>
</dbReference>
<proteinExistence type="inferred from homology"/>
<evidence type="ECO:0000313" key="2">
    <source>
        <dbReference type="EMBL" id="SVA14384.1"/>
    </source>
</evidence>
<dbReference type="SUPFAM" id="SSF56420">
    <property type="entry name" value="Peptide deformylase"/>
    <property type="match status" value="1"/>
</dbReference>
<dbReference type="CDD" id="cd00487">
    <property type="entry name" value="Pep_deformylase"/>
    <property type="match status" value="1"/>
</dbReference>
<comment type="similarity">
    <text evidence="1">Belongs to the polypeptide deformylase family.</text>
</comment>
<gene>
    <name evidence="2" type="ORF">METZ01_LOCUS67238</name>
</gene>
<dbReference type="HAMAP" id="MF_00163">
    <property type="entry name" value="Pep_deformylase"/>
    <property type="match status" value="1"/>
</dbReference>
<dbReference type="GO" id="GO:0042586">
    <property type="term" value="F:peptide deformylase activity"/>
    <property type="evidence" value="ECO:0007669"/>
    <property type="project" value="InterPro"/>
</dbReference>
<accession>A0A381TF62</accession>
<protein>
    <recommendedName>
        <fullName evidence="3">Peptide deformylase</fullName>
    </recommendedName>
</protein>
<dbReference type="EMBL" id="UINC01004445">
    <property type="protein sequence ID" value="SVA14384.1"/>
    <property type="molecule type" value="Genomic_DNA"/>
</dbReference>
<dbReference type="InterPro" id="IPR023635">
    <property type="entry name" value="Peptide_deformylase"/>
</dbReference>